<comment type="similarity">
    <text evidence="1">Belongs to the short-chain dehydrogenases/reductases (SDR) family.</text>
</comment>
<dbReference type="GO" id="GO:0016491">
    <property type="term" value="F:oxidoreductase activity"/>
    <property type="evidence" value="ECO:0007669"/>
    <property type="project" value="UniProtKB-KW"/>
</dbReference>
<reference evidence="5" key="1">
    <citation type="journal article" date="2014" name="Int. J. Syst. Evol. Microbiol.">
        <title>Complete genome sequence of Corynebacterium casei LMG S-19264T (=DSM 44701T), isolated from a smear-ripened cheese.</title>
        <authorList>
            <consortium name="US DOE Joint Genome Institute (JGI-PGF)"/>
            <person name="Walter F."/>
            <person name="Albersmeier A."/>
            <person name="Kalinowski J."/>
            <person name="Ruckert C."/>
        </authorList>
    </citation>
    <scope>NUCLEOTIDE SEQUENCE</scope>
    <source>
        <strain evidence="5">CGMCC 1.12187</strain>
    </source>
</reference>
<dbReference type="PANTHER" id="PTHR24321">
    <property type="entry name" value="DEHYDROGENASES, SHORT CHAIN"/>
    <property type="match status" value="1"/>
</dbReference>
<protein>
    <submittedName>
        <fullName evidence="5">3-alpha-(Or 20-beta)-hydroxysteroid dehydrogenase</fullName>
    </submittedName>
</protein>
<evidence type="ECO:0000256" key="1">
    <source>
        <dbReference type="ARBA" id="ARBA00006484"/>
    </source>
</evidence>
<evidence type="ECO:0000259" key="4">
    <source>
        <dbReference type="SMART" id="SM00822"/>
    </source>
</evidence>
<keyword evidence="3" id="KW-0520">NAD</keyword>
<keyword evidence="2" id="KW-0560">Oxidoreductase</keyword>
<organism evidence="5 6">
    <name type="scientific">Kocuria dechangensis</name>
    <dbReference type="NCBI Taxonomy" id="1176249"/>
    <lineage>
        <taxon>Bacteria</taxon>
        <taxon>Bacillati</taxon>
        <taxon>Actinomycetota</taxon>
        <taxon>Actinomycetes</taxon>
        <taxon>Micrococcales</taxon>
        <taxon>Micrococcaceae</taxon>
        <taxon>Kocuria</taxon>
    </lineage>
</organism>
<dbReference type="Proteomes" id="UP000638848">
    <property type="component" value="Unassembled WGS sequence"/>
</dbReference>
<dbReference type="InterPro" id="IPR057326">
    <property type="entry name" value="KR_dom"/>
</dbReference>
<dbReference type="PANTHER" id="PTHR24321:SF8">
    <property type="entry name" value="ESTRADIOL 17-BETA-DEHYDROGENASE 8-RELATED"/>
    <property type="match status" value="1"/>
</dbReference>
<feature type="domain" description="Ketoreductase" evidence="4">
    <location>
        <begin position="7"/>
        <end position="179"/>
    </location>
</feature>
<dbReference type="AlphaFoldDB" id="A0A917H141"/>
<evidence type="ECO:0000313" key="5">
    <source>
        <dbReference type="EMBL" id="GGG64184.1"/>
    </source>
</evidence>
<dbReference type="RefSeq" id="WP_188538578.1">
    <property type="nucleotide sequence ID" value="NZ_BMEQ01000018.1"/>
</dbReference>
<dbReference type="PRINTS" id="PR00080">
    <property type="entry name" value="SDRFAMILY"/>
</dbReference>
<reference evidence="5" key="2">
    <citation type="submission" date="2020-09" db="EMBL/GenBank/DDBJ databases">
        <authorList>
            <person name="Sun Q."/>
            <person name="Zhou Y."/>
        </authorList>
    </citation>
    <scope>NUCLEOTIDE SEQUENCE</scope>
    <source>
        <strain evidence="5">CGMCC 1.12187</strain>
    </source>
</reference>
<dbReference type="Pfam" id="PF13561">
    <property type="entry name" value="adh_short_C2"/>
    <property type="match status" value="1"/>
</dbReference>
<sequence length="238" mass="24238">MGRLEGKVALVTGGARGIGAAVAARLAAEGARVVVGDVSFPDEADARRDDDAVLAVRLDVTSPQDWARAVQAAVGTFGGLDVLVNNAGVSHVAPIAEHPAEQWEHVLAVNLTGPFHGIQAAVPAMRARGGGSIVNLSSTAGLRGFRAAPGYSASKFGLRGLTRSAALDLGPERIRVNAVLPGFVRTPATEEIVADPALLALGRTADPDEIAGTVLYLASDDASFVTGAEFVVDGGETA</sequence>
<dbReference type="InterPro" id="IPR036291">
    <property type="entry name" value="NAD(P)-bd_dom_sf"/>
</dbReference>
<gene>
    <name evidence="5" type="primary">fabG3</name>
    <name evidence="5" type="ORF">GCM10011374_29690</name>
</gene>
<dbReference type="SUPFAM" id="SSF51735">
    <property type="entry name" value="NAD(P)-binding Rossmann-fold domains"/>
    <property type="match status" value="1"/>
</dbReference>
<proteinExistence type="inferred from homology"/>
<keyword evidence="6" id="KW-1185">Reference proteome</keyword>
<dbReference type="NCBIfam" id="NF005559">
    <property type="entry name" value="PRK07231.1"/>
    <property type="match status" value="1"/>
</dbReference>
<dbReference type="Gene3D" id="3.40.50.720">
    <property type="entry name" value="NAD(P)-binding Rossmann-like Domain"/>
    <property type="match status" value="1"/>
</dbReference>
<dbReference type="PRINTS" id="PR00081">
    <property type="entry name" value="GDHRDH"/>
</dbReference>
<name>A0A917H141_9MICC</name>
<accession>A0A917H141</accession>
<dbReference type="PROSITE" id="PS00061">
    <property type="entry name" value="ADH_SHORT"/>
    <property type="match status" value="1"/>
</dbReference>
<evidence type="ECO:0000256" key="3">
    <source>
        <dbReference type="ARBA" id="ARBA00023027"/>
    </source>
</evidence>
<evidence type="ECO:0000256" key="2">
    <source>
        <dbReference type="ARBA" id="ARBA00023002"/>
    </source>
</evidence>
<dbReference type="InterPro" id="IPR020904">
    <property type="entry name" value="Sc_DH/Rdtase_CS"/>
</dbReference>
<dbReference type="SMART" id="SM00822">
    <property type="entry name" value="PKS_KR"/>
    <property type="match status" value="1"/>
</dbReference>
<comment type="caution">
    <text evidence="5">The sequence shown here is derived from an EMBL/GenBank/DDBJ whole genome shotgun (WGS) entry which is preliminary data.</text>
</comment>
<dbReference type="FunFam" id="3.40.50.720:FF:000084">
    <property type="entry name" value="Short-chain dehydrogenase reductase"/>
    <property type="match status" value="1"/>
</dbReference>
<dbReference type="EMBL" id="BMEQ01000018">
    <property type="protein sequence ID" value="GGG64184.1"/>
    <property type="molecule type" value="Genomic_DNA"/>
</dbReference>
<dbReference type="InterPro" id="IPR002347">
    <property type="entry name" value="SDR_fam"/>
</dbReference>
<evidence type="ECO:0000313" key="6">
    <source>
        <dbReference type="Proteomes" id="UP000638848"/>
    </source>
</evidence>